<feature type="domain" description="Serine hydrolase" evidence="1">
    <location>
        <begin position="222"/>
        <end position="265"/>
    </location>
</feature>
<organism evidence="3 4">
    <name type="scientific">Microbacterium faecale</name>
    <dbReference type="NCBI Taxonomy" id="1804630"/>
    <lineage>
        <taxon>Bacteria</taxon>
        <taxon>Bacillati</taxon>
        <taxon>Actinomycetota</taxon>
        <taxon>Actinomycetes</taxon>
        <taxon>Micrococcales</taxon>
        <taxon>Microbacteriaceae</taxon>
        <taxon>Microbacterium</taxon>
    </lineage>
</organism>
<dbReference type="Proteomes" id="UP000633205">
    <property type="component" value="Unassembled WGS sequence"/>
</dbReference>
<keyword evidence="4" id="KW-1185">Reference proteome</keyword>
<dbReference type="InterPro" id="IPR005645">
    <property type="entry name" value="FSH-like_dom"/>
</dbReference>
<dbReference type="InterPro" id="IPR022742">
    <property type="entry name" value="Hydrolase_4"/>
</dbReference>
<evidence type="ECO:0000259" key="1">
    <source>
        <dbReference type="Pfam" id="PF03959"/>
    </source>
</evidence>
<dbReference type="InterPro" id="IPR029058">
    <property type="entry name" value="AB_hydrolase_fold"/>
</dbReference>
<evidence type="ECO:0000313" key="3">
    <source>
        <dbReference type="EMBL" id="GGD27658.1"/>
    </source>
</evidence>
<accession>A0A916Y223</accession>
<feature type="domain" description="Serine aminopeptidase S33" evidence="2">
    <location>
        <begin position="65"/>
        <end position="174"/>
    </location>
</feature>
<dbReference type="Gene3D" id="3.40.50.1820">
    <property type="entry name" value="alpha/beta hydrolase"/>
    <property type="match status" value="1"/>
</dbReference>
<reference evidence="3" key="2">
    <citation type="submission" date="2020-09" db="EMBL/GenBank/DDBJ databases">
        <authorList>
            <person name="Sun Q."/>
            <person name="Zhou Y."/>
        </authorList>
    </citation>
    <scope>NUCLEOTIDE SEQUENCE</scope>
    <source>
        <strain evidence="3">CGMCC 1.15152</strain>
    </source>
</reference>
<dbReference type="Pfam" id="PF03959">
    <property type="entry name" value="FSH1"/>
    <property type="match status" value="1"/>
</dbReference>
<dbReference type="RefSeq" id="WP_188710709.1">
    <property type="nucleotide sequence ID" value="NZ_BMHO01000001.1"/>
</dbReference>
<evidence type="ECO:0008006" key="5">
    <source>
        <dbReference type="Google" id="ProtNLM"/>
    </source>
</evidence>
<evidence type="ECO:0000259" key="2">
    <source>
        <dbReference type="Pfam" id="PF12146"/>
    </source>
</evidence>
<comment type="caution">
    <text evidence="3">The sequence shown here is derived from an EMBL/GenBank/DDBJ whole genome shotgun (WGS) entry which is preliminary data.</text>
</comment>
<evidence type="ECO:0000313" key="4">
    <source>
        <dbReference type="Proteomes" id="UP000633205"/>
    </source>
</evidence>
<sequence length="292" mass="31516">MTLAERMGYRLAHTLFHPPRKKHHRHPGDLGLPFTEEIVRTPDGINLHLWLIPGRAAGTGAGTAIVGHGIGLTKSASLRQARLLHGLGWNVLVFDHRNHGLSAPDPAREHLAERYSADITTGIDVARTTWPGARPLVVWGFSFSTFPTLHQLRHPTSPVDAILCDSGPGLDLDAMLRDFLTTGGVPVPAPIRAVLRRPDVVSAFARSAVTMLGTDWPPKRESSASGTTPMLYLIGADDTLVQPAQVRALASRYPHATVAEFPAAHLEGIKTAPAEYEAAVTAFLHALARPTE</sequence>
<dbReference type="Pfam" id="PF12146">
    <property type="entry name" value="Hydrolase_4"/>
    <property type="match status" value="1"/>
</dbReference>
<proteinExistence type="predicted"/>
<dbReference type="SUPFAM" id="SSF53474">
    <property type="entry name" value="alpha/beta-Hydrolases"/>
    <property type="match status" value="1"/>
</dbReference>
<dbReference type="AlphaFoldDB" id="A0A916Y223"/>
<reference evidence="3" key="1">
    <citation type="journal article" date="2014" name="Int. J. Syst. Evol. Microbiol.">
        <title>Complete genome sequence of Corynebacterium casei LMG S-19264T (=DSM 44701T), isolated from a smear-ripened cheese.</title>
        <authorList>
            <consortium name="US DOE Joint Genome Institute (JGI-PGF)"/>
            <person name="Walter F."/>
            <person name="Albersmeier A."/>
            <person name="Kalinowski J."/>
            <person name="Ruckert C."/>
        </authorList>
    </citation>
    <scope>NUCLEOTIDE SEQUENCE</scope>
    <source>
        <strain evidence="3">CGMCC 1.15152</strain>
    </source>
</reference>
<name>A0A916Y223_9MICO</name>
<dbReference type="EMBL" id="BMHO01000001">
    <property type="protein sequence ID" value="GGD27658.1"/>
    <property type="molecule type" value="Genomic_DNA"/>
</dbReference>
<gene>
    <name evidence="3" type="ORF">GCM10010915_04650</name>
</gene>
<protein>
    <recommendedName>
        <fullName evidence="5">Alpha/beta hydrolase</fullName>
    </recommendedName>
</protein>